<protein>
    <submittedName>
        <fullName evidence="1">Uncharacterized protein</fullName>
    </submittedName>
</protein>
<name>A0A101M277_PICGL</name>
<reference evidence="1" key="1">
    <citation type="journal article" date="2015" name="Genome Biol. Evol.">
        <title>Organellar Genomes of White Spruce (Picea glauca): Assembly and Annotation.</title>
        <authorList>
            <person name="Jackman S.D."/>
            <person name="Warren R.L."/>
            <person name="Gibb E.A."/>
            <person name="Vandervalk B.P."/>
            <person name="Mohamadi H."/>
            <person name="Chu J."/>
            <person name="Raymond A."/>
            <person name="Pleasance S."/>
            <person name="Coope R."/>
            <person name="Wildung M.R."/>
            <person name="Ritland C.E."/>
            <person name="Bousquet J."/>
            <person name="Jones S.J."/>
            <person name="Bohlmann J."/>
            <person name="Birol I."/>
        </authorList>
    </citation>
    <scope>NUCLEOTIDE SEQUENCE [LARGE SCALE GENOMIC DNA]</scope>
    <source>
        <tissue evidence="1">Flushing bud</tissue>
    </source>
</reference>
<proteinExistence type="predicted"/>
<dbReference type="AlphaFoldDB" id="A0A101M277"/>
<organism evidence="1">
    <name type="scientific">Picea glauca</name>
    <name type="common">White spruce</name>
    <name type="synonym">Pinus glauca</name>
    <dbReference type="NCBI Taxonomy" id="3330"/>
    <lineage>
        <taxon>Eukaryota</taxon>
        <taxon>Viridiplantae</taxon>
        <taxon>Streptophyta</taxon>
        <taxon>Embryophyta</taxon>
        <taxon>Tracheophyta</taxon>
        <taxon>Spermatophyta</taxon>
        <taxon>Pinopsida</taxon>
        <taxon>Pinidae</taxon>
        <taxon>Conifers I</taxon>
        <taxon>Pinales</taxon>
        <taxon>Pinaceae</taxon>
        <taxon>Picea</taxon>
    </lineage>
</organism>
<keyword evidence="1" id="KW-0496">Mitochondrion</keyword>
<sequence>MGGLYMSKGMLSRSNRECCLLARVTDFERVRLVLIRRGKSQEFLYLSSLGTQLYRVSTQAF</sequence>
<evidence type="ECO:0000313" key="1">
    <source>
        <dbReference type="EMBL" id="KUM49557.1"/>
    </source>
</evidence>
<dbReference type="EMBL" id="LKAM01000002">
    <property type="protein sequence ID" value="KUM49557.1"/>
    <property type="molecule type" value="Genomic_DNA"/>
</dbReference>
<geneLocation type="mitochondrion" evidence="1"/>
<comment type="caution">
    <text evidence="1">The sequence shown here is derived from an EMBL/GenBank/DDBJ whole genome shotgun (WGS) entry which is preliminary data.</text>
</comment>
<gene>
    <name evidence="1" type="ORF">ABT39_MTgene2782</name>
</gene>
<accession>A0A101M277</accession>